<evidence type="ECO:0000256" key="6">
    <source>
        <dbReference type="SAM" id="MobiDB-lite"/>
    </source>
</evidence>
<sequence length="813" mass="92872">MSSDKKNKRERELQLECDTHIKDLHSKLDQQLRNLEAKMEGQCSAVTEIQEFLKKRGDLEQEHSKQLDKLVSTFQSKLKGFENQRKKHGAPNYSHSVCIQHLVNIAKNDSKDHSVLSEVYGNRMHTGLQDLIEHHRRMHVNCKETILTAQEELFKALRELQTEMKQHHMANGEAYEAENKLKSAQEQRNKLEKQVDKSSKKLKKLESTVGRKQEKYTSQQQKALRARNEYVLALATADASTTKYFEEDISLTVDCMDFGYHNALQRNMLQYVSCLENLRLSNQTSLDAANKCVQEIDFNKDKQLFFKAYSAIYSTPKKLPQCNENLDMFTEDESIRLGLLDRYQQTQNRLSALKVENEETWKSVEDADKALMQLLNAQEHDVSSMFRADTPSSPYKPVISADEKQKRQSAEADYFKKFRKYLYDSNSSARLQAKYLLLKTALGPEFLRSAGSTMTLPRPSSLAPKNKPKRVGKSPMVGQPKIFGCSIDDYIETTKEAIPRVMDSCVKAVNLHGMRHEGIFRISGLHAEIQELKAAFEKGEDPLADIVDANSMNSIAGVLKSFFRELQEPILPVHLFDEFVEASRTDDNPFEKMRKLVYSLSSARVVVLRYLFAFLSHLSQFSDENFMYPYNLAVCFGPALLPIPDDKEQDQIIHQNNVNDIIKMMIINWDTIFSLDDPPGPLYERLTTNTMLDSNTEHTDDEEEDEETEIVEAVAIYDFEGRSSQELSFKKDDVLILYSKRYPDWWDGAHNGKEGLIPDKYIRLKSNNLSSSATDSSLKKRGANSLNRSAGASPRVAAKSASLPRTGFSNPPK</sequence>
<feature type="region of interest" description="Disordered" evidence="6">
    <location>
        <begin position="452"/>
        <end position="474"/>
    </location>
</feature>
<evidence type="ECO:0000256" key="3">
    <source>
        <dbReference type="ARBA" id="ARBA00023054"/>
    </source>
</evidence>
<dbReference type="InterPro" id="IPR001060">
    <property type="entry name" value="FCH_dom"/>
</dbReference>
<dbReference type="Proteomes" id="UP000593567">
    <property type="component" value="Unassembled WGS sequence"/>
</dbReference>
<dbReference type="OrthoDB" id="5981864at2759"/>
<dbReference type="PROSITE" id="PS51741">
    <property type="entry name" value="F_BAR"/>
    <property type="match status" value="1"/>
</dbReference>
<dbReference type="AlphaFoldDB" id="A0A7J7K1Q5"/>
<dbReference type="InterPro" id="IPR031160">
    <property type="entry name" value="F_BAR_dom"/>
</dbReference>
<dbReference type="Gene3D" id="1.10.555.10">
    <property type="entry name" value="Rho GTPase activation protein"/>
    <property type="match status" value="1"/>
</dbReference>
<dbReference type="Pfam" id="PF00620">
    <property type="entry name" value="RhoGAP"/>
    <property type="match status" value="1"/>
</dbReference>
<keyword evidence="3 5" id="KW-0175">Coiled coil</keyword>
<gene>
    <name evidence="10" type="ORF">EB796_010170</name>
</gene>
<dbReference type="PANTHER" id="PTHR14166">
    <property type="entry name" value="SLIT-ROBO RHO GTPASE ACTIVATING PROTEIN"/>
    <property type="match status" value="1"/>
</dbReference>
<feature type="domain" description="SH3" evidence="7">
    <location>
        <begin position="708"/>
        <end position="767"/>
    </location>
</feature>
<protein>
    <recommendedName>
        <fullName evidence="12">ARHGAP4</fullName>
    </recommendedName>
</protein>
<name>A0A7J7K1Q5_BUGNE</name>
<dbReference type="InterPro" id="IPR000198">
    <property type="entry name" value="RhoGAP_dom"/>
</dbReference>
<dbReference type="GO" id="GO:0005096">
    <property type="term" value="F:GTPase activator activity"/>
    <property type="evidence" value="ECO:0007669"/>
    <property type="project" value="UniProtKB-KW"/>
</dbReference>
<keyword evidence="1 4" id="KW-0728">SH3 domain</keyword>
<evidence type="ECO:0000256" key="4">
    <source>
        <dbReference type="PROSITE-ProRule" id="PRU00192"/>
    </source>
</evidence>
<organism evidence="10 11">
    <name type="scientific">Bugula neritina</name>
    <name type="common">Brown bryozoan</name>
    <name type="synonym">Sertularia neritina</name>
    <dbReference type="NCBI Taxonomy" id="10212"/>
    <lineage>
        <taxon>Eukaryota</taxon>
        <taxon>Metazoa</taxon>
        <taxon>Spiralia</taxon>
        <taxon>Lophotrochozoa</taxon>
        <taxon>Bryozoa</taxon>
        <taxon>Gymnolaemata</taxon>
        <taxon>Cheilostomatida</taxon>
        <taxon>Flustrina</taxon>
        <taxon>Buguloidea</taxon>
        <taxon>Bugulidae</taxon>
        <taxon>Bugula</taxon>
    </lineage>
</organism>
<feature type="domain" description="F-BAR" evidence="9">
    <location>
        <begin position="15"/>
        <end position="301"/>
    </location>
</feature>
<dbReference type="Pfam" id="PF00018">
    <property type="entry name" value="SH3_1"/>
    <property type="match status" value="1"/>
</dbReference>
<feature type="domain" description="Rho-GAP" evidence="8">
    <location>
        <begin position="485"/>
        <end position="673"/>
    </location>
</feature>
<dbReference type="SMART" id="SM00326">
    <property type="entry name" value="SH3"/>
    <property type="match status" value="1"/>
</dbReference>
<dbReference type="InterPro" id="IPR027267">
    <property type="entry name" value="AH/BAR_dom_sf"/>
</dbReference>
<dbReference type="PROSITE" id="PS50002">
    <property type="entry name" value="SH3"/>
    <property type="match status" value="1"/>
</dbReference>
<feature type="region of interest" description="Disordered" evidence="6">
    <location>
        <begin position="770"/>
        <end position="813"/>
    </location>
</feature>
<evidence type="ECO:0000313" key="11">
    <source>
        <dbReference type="Proteomes" id="UP000593567"/>
    </source>
</evidence>
<evidence type="ECO:0000259" key="7">
    <source>
        <dbReference type="PROSITE" id="PS50002"/>
    </source>
</evidence>
<evidence type="ECO:0008006" key="12">
    <source>
        <dbReference type="Google" id="ProtNLM"/>
    </source>
</evidence>
<dbReference type="Gene3D" id="2.30.30.40">
    <property type="entry name" value="SH3 Domains"/>
    <property type="match status" value="1"/>
</dbReference>
<evidence type="ECO:0000259" key="9">
    <source>
        <dbReference type="PROSITE" id="PS51741"/>
    </source>
</evidence>
<evidence type="ECO:0000259" key="8">
    <source>
        <dbReference type="PROSITE" id="PS50238"/>
    </source>
</evidence>
<feature type="region of interest" description="Disordered" evidence="6">
    <location>
        <begin position="177"/>
        <end position="217"/>
    </location>
</feature>
<dbReference type="FunFam" id="2.30.30.40:FF:000136">
    <property type="entry name" value="Rho GTPase activating protein 4"/>
    <property type="match status" value="1"/>
</dbReference>
<proteinExistence type="predicted"/>
<dbReference type="InterPro" id="IPR008936">
    <property type="entry name" value="Rho_GTPase_activation_prot"/>
</dbReference>
<dbReference type="Gene3D" id="1.20.1270.60">
    <property type="entry name" value="Arfaptin homology (AH) domain/BAR domain"/>
    <property type="match status" value="1"/>
</dbReference>
<reference evidence="10" key="1">
    <citation type="submission" date="2020-06" db="EMBL/GenBank/DDBJ databases">
        <title>Draft genome of Bugula neritina, a colonial animal packing powerful symbionts and potential medicines.</title>
        <authorList>
            <person name="Rayko M."/>
        </authorList>
    </citation>
    <scope>NUCLEOTIDE SEQUENCE [LARGE SCALE GENOMIC DNA]</scope>
    <source>
        <strain evidence="10">Kwan_BN1</strain>
    </source>
</reference>
<dbReference type="SUPFAM" id="SSF48350">
    <property type="entry name" value="GTPase activation domain, GAP"/>
    <property type="match status" value="1"/>
</dbReference>
<dbReference type="EMBL" id="VXIV02001593">
    <property type="protein sequence ID" value="KAF6031538.1"/>
    <property type="molecule type" value="Genomic_DNA"/>
</dbReference>
<dbReference type="SUPFAM" id="SSF103657">
    <property type="entry name" value="BAR/IMD domain-like"/>
    <property type="match status" value="1"/>
</dbReference>
<evidence type="ECO:0000313" key="10">
    <source>
        <dbReference type="EMBL" id="KAF6031538.1"/>
    </source>
</evidence>
<feature type="compositionally biased region" description="Basic and acidic residues" evidence="6">
    <location>
        <begin position="177"/>
        <end position="215"/>
    </location>
</feature>
<dbReference type="SMART" id="SM00324">
    <property type="entry name" value="RhoGAP"/>
    <property type="match status" value="1"/>
</dbReference>
<dbReference type="InterPro" id="IPR051627">
    <property type="entry name" value="SLIT-ROBO_RhoGAP"/>
</dbReference>
<dbReference type="SUPFAM" id="SSF50044">
    <property type="entry name" value="SH3-domain"/>
    <property type="match status" value="1"/>
</dbReference>
<evidence type="ECO:0000256" key="2">
    <source>
        <dbReference type="ARBA" id="ARBA00022468"/>
    </source>
</evidence>
<dbReference type="Pfam" id="PF00611">
    <property type="entry name" value="FCH"/>
    <property type="match status" value="1"/>
</dbReference>
<keyword evidence="11" id="KW-1185">Reference proteome</keyword>
<evidence type="ECO:0000256" key="1">
    <source>
        <dbReference type="ARBA" id="ARBA00022443"/>
    </source>
</evidence>
<keyword evidence="2" id="KW-0343">GTPase activation</keyword>
<dbReference type="GO" id="GO:0007165">
    <property type="term" value="P:signal transduction"/>
    <property type="evidence" value="ECO:0007669"/>
    <property type="project" value="InterPro"/>
</dbReference>
<dbReference type="PROSITE" id="PS50238">
    <property type="entry name" value="RHOGAP"/>
    <property type="match status" value="1"/>
</dbReference>
<comment type="caution">
    <text evidence="10">The sequence shown here is derived from an EMBL/GenBank/DDBJ whole genome shotgun (WGS) entry which is preliminary data.</text>
</comment>
<evidence type="ECO:0000256" key="5">
    <source>
        <dbReference type="PROSITE-ProRule" id="PRU01077"/>
    </source>
</evidence>
<accession>A0A7J7K1Q5</accession>
<dbReference type="InterPro" id="IPR001452">
    <property type="entry name" value="SH3_domain"/>
</dbReference>
<dbReference type="InterPro" id="IPR036028">
    <property type="entry name" value="SH3-like_dom_sf"/>
</dbReference>